<evidence type="ECO:0000259" key="15">
    <source>
        <dbReference type="Pfam" id="PF17689"/>
    </source>
</evidence>
<evidence type="ECO:0000256" key="9">
    <source>
        <dbReference type="ARBA" id="ARBA00023136"/>
    </source>
</evidence>
<keyword evidence="5" id="KW-0328">Glycosyltransferase</keyword>
<feature type="transmembrane region" description="Helical" evidence="12">
    <location>
        <begin position="442"/>
        <end position="458"/>
    </location>
</feature>
<dbReference type="InterPro" id="IPR032731">
    <property type="entry name" value="Arabino_trans_C"/>
</dbReference>
<keyword evidence="17" id="KW-1185">Reference proteome</keyword>
<dbReference type="Gene3D" id="2.60.120.940">
    <property type="entry name" value="EmbC, C-terminal domain, subdomain 2"/>
    <property type="match status" value="1"/>
</dbReference>
<keyword evidence="7 12" id="KW-0812">Transmembrane</keyword>
<evidence type="ECO:0000256" key="10">
    <source>
        <dbReference type="ARBA" id="ARBA00023316"/>
    </source>
</evidence>
<evidence type="ECO:0000256" key="6">
    <source>
        <dbReference type="ARBA" id="ARBA00022679"/>
    </source>
</evidence>
<comment type="caution">
    <text evidence="16">The sequence shown here is derived from an EMBL/GenBank/DDBJ whole genome shotgun (WGS) entry which is preliminary data.</text>
</comment>
<feature type="transmembrane region" description="Helical" evidence="12">
    <location>
        <begin position="244"/>
        <end position="267"/>
    </location>
</feature>
<feature type="transmembrane region" description="Helical" evidence="12">
    <location>
        <begin position="574"/>
        <end position="596"/>
    </location>
</feature>
<dbReference type="InterPro" id="IPR027451">
    <property type="entry name" value="EmbABC_dom1"/>
</dbReference>
<accession>A0ABV9RHF7</accession>
<evidence type="ECO:0000256" key="2">
    <source>
        <dbReference type="ARBA" id="ARBA00004651"/>
    </source>
</evidence>
<comment type="subcellular location">
    <subcellularLocation>
        <location evidence="2">Cell membrane</location>
        <topology evidence="2">Multi-pass membrane protein</topology>
    </subcellularLocation>
</comment>
<keyword evidence="8 12" id="KW-1133">Transmembrane helix</keyword>
<keyword evidence="6" id="KW-0808">Transferase</keyword>
<evidence type="ECO:0000256" key="5">
    <source>
        <dbReference type="ARBA" id="ARBA00022676"/>
    </source>
</evidence>
<dbReference type="Pfam" id="PF17689">
    <property type="entry name" value="Arabino_trans_N"/>
    <property type="match status" value="1"/>
</dbReference>
<dbReference type="EMBL" id="JBHSIM010000023">
    <property type="protein sequence ID" value="MFC4833140.1"/>
    <property type="molecule type" value="Genomic_DNA"/>
</dbReference>
<feature type="transmembrane region" description="Helical" evidence="12">
    <location>
        <begin position="716"/>
        <end position="736"/>
    </location>
</feature>
<feature type="transmembrane region" description="Helical" evidence="12">
    <location>
        <begin position="743"/>
        <end position="766"/>
    </location>
</feature>
<feature type="domain" description="Arabinofuranosyltransferase central" evidence="13">
    <location>
        <begin position="276"/>
        <end position="735"/>
    </location>
</feature>
<evidence type="ECO:0000259" key="13">
    <source>
        <dbReference type="Pfam" id="PF04602"/>
    </source>
</evidence>
<dbReference type="InterPro" id="IPR040920">
    <property type="entry name" value="Arabino_trans_N"/>
</dbReference>
<name>A0ABV9RHF7_9PSEU</name>
<feature type="transmembrane region" description="Helical" evidence="12">
    <location>
        <begin position="465"/>
        <end position="492"/>
    </location>
</feature>
<feature type="transmembrane region" description="Helical" evidence="12">
    <location>
        <begin position="667"/>
        <end position="686"/>
    </location>
</feature>
<evidence type="ECO:0000313" key="17">
    <source>
        <dbReference type="Proteomes" id="UP001595909"/>
    </source>
</evidence>
<feature type="domain" description="Arabinosyltransferas concanavalin like" evidence="15">
    <location>
        <begin position="55"/>
        <end position="169"/>
    </location>
</feature>
<keyword evidence="9 12" id="KW-0472">Membrane</keyword>
<sequence>MSTDAPSRDQPVLDNPPQGPPDRVRPIARTVAVVAGLVAIVGALVLPFAPVDVSTPEVRWPVDPRDPAPTMLMLTAYEPVDLEARFSCRTARAATATSDGVVLSTMGPDSRDADSDALTVTARDGGVTIRSGGQALFAGALPDGDCRFVVSGDAAGMAVALDGTVVSTTASRMPDPIDPDELEEGEEEPLPDAEPEVEPLTPLPDVDVLRTSTPASPDATADDLSVRLSVDDAFNHVPSATKSALIVVIVLALVVGAVAMSVLALHARRPDRGDRERGPPGERIAAWARHHGRRHVQRLRAAPWRALPRLVDLVVPAVLIAWLFLAPITDDDGYYSAMAANVPFSGYVPNYYQLYNQGFTPFSWPYYALSWWQTTYGVGPVTLRVPSLVLGIATWFVARAYVARTPLPGSGRWTPALARLALAAGFLAWWLPYNMGVRPEPVVGFFTVAALVAVAEGLERRRLALLGLAVGLATAGLMAAPTGFIALAPLVAAAPATWRLIREGSATWWAAVGRWVVVLAPGAVGSLLGFSDGAYRDFVRSQAIFAPIQRAQTWYQELSRYESLLGTANQFGSYARRAAVLVCLLALVWFLVLLVATRARDIVVPARLPLAGWATLLAFVLLLPTPSKPTHHFGAFAGLGAVFLALLLIAGPRLVAALDRERRIPQAALVATGLSAVLVLALAGHGRDIWPYSWGLGQPAYGDYPSVRGLDFDQPLWWALGLVVVAGVLALVAHLRAPHLRRLALAGAVPVMVGVLLVGFTVWTVGDFIRAADRTSATWSPQVDAWRDPAGTRCGLAQQIDVLDPRGAEVLPTAVLPGGTPPPPLLTVDSPDAPPPEQRTEPFVPGAVYPDSLPSEEVPAGTPTWGSFLVPEEGATADARVGAFTTDWFRLPPAATDAGIAVAVSGRTGRDVSLEAEYGRETADGFTLLGTQSVATQEESTTWRTVPLIDDDAPPAGADVVRLVANDASTTTGGWLGFSAPLERRWTPLQQYLQPDGAVGVAWQLKSLFPCQRQPRQANGITEPGIAAIGYGATPEAALGDWTWDPERGGLMGHAERESDVTLLTTRVRAVGDDVDDVHVWDFREPYPSHAYELIRNRQTVSGLP</sequence>
<evidence type="ECO:0000313" key="16">
    <source>
        <dbReference type="EMBL" id="MFC4833140.1"/>
    </source>
</evidence>
<evidence type="ECO:0000256" key="1">
    <source>
        <dbReference type="ARBA" id="ARBA00003001"/>
    </source>
</evidence>
<dbReference type="InterPro" id="IPR007680">
    <property type="entry name" value="Arabino_trans_central"/>
</dbReference>
<dbReference type="Pfam" id="PF04602">
    <property type="entry name" value="Arabinose_trans"/>
    <property type="match status" value="1"/>
</dbReference>
<reference evidence="17" key="1">
    <citation type="journal article" date="2019" name="Int. J. Syst. Evol. Microbiol.">
        <title>The Global Catalogue of Microorganisms (GCM) 10K type strain sequencing project: providing services to taxonomists for standard genome sequencing and annotation.</title>
        <authorList>
            <consortium name="The Broad Institute Genomics Platform"/>
            <consortium name="The Broad Institute Genome Sequencing Center for Infectious Disease"/>
            <person name="Wu L."/>
            <person name="Ma J."/>
        </authorList>
    </citation>
    <scope>NUCLEOTIDE SEQUENCE [LARGE SCALE GENOMIC DNA]</scope>
    <source>
        <strain evidence="17">CCUG 50347</strain>
    </source>
</reference>
<gene>
    <name evidence="16" type="ORF">ACFPEL_12060</name>
</gene>
<evidence type="ECO:0000256" key="12">
    <source>
        <dbReference type="SAM" id="Phobius"/>
    </source>
</evidence>
<comment type="similarity">
    <text evidence="3">Belongs to the emb family.</text>
</comment>
<proteinExistence type="inferred from homology"/>
<feature type="domain" description="Arabinosyltransferase C-terminal" evidence="14">
    <location>
        <begin position="855"/>
        <end position="1066"/>
    </location>
</feature>
<feature type="region of interest" description="Disordered" evidence="11">
    <location>
        <begin position="170"/>
        <end position="220"/>
    </location>
</feature>
<dbReference type="InterPro" id="IPR042486">
    <property type="entry name" value="Arabino_trans_C_2"/>
</dbReference>
<evidence type="ECO:0000256" key="7">
    <source>
        <dbReference type="ARBA" id="ARBA00022692"/>
    </source>
</evidence>
<evidence type="ECO:0000256" key="11">
    <source>
        <dbReference type="SAM" id="MobiDB-lite"/>
    </source>
</evidence>
<feature type="transmembrane region" description="Helical" evidence="12">
    <location>
        <begin position="310"/>
        <end position="328"/>
    </location>
</feature>
<dbReference type="Proteomes" id="UP001595909">
    <property type="component" value="Unassembled WGS sequence"/>
</dbReference>
<feature type="transmembrane region" description="Helical" evidence="12">
    <location>
        <begin position="381"/>
        <end position="401"/>
    </location>
</feature>
<dbReference type="Gene3D" id="2.60.120.610">
    <property type="entry name" value="arabinofuranosyltransferase like domain"/>
    <property type="match status" value="1"/>
</dbReference>
<dbReference type="Pfam" id="PF14896">
    <property type="entry name" value="Arabino_trans_C"/>
    <property type="match status" value="1"/>
</dbReference>
<protein>
    <submittedName>
        <fullName evidence="16">Arabinosyltransferase domain-containing protein</fullName>
    </submittedName>
</protein>
<evidence type="ECO:0000256" key="3">
    <source>
        <dbReference type="ARBA" id="ARBA00008195"/>
    </source>
</evidence>
<evidence type="ECO:0000256" key="8">
    <source>
        <dbReference type="ARBA" id="ARBA00022989"/>
    </source>
</evidence>
<feature type="transmembrane region" description="Helical" evidence="12">
    <location>
        <begin position="608"/>
        <end position="627"/>
    </location>
</feature>
<feature type="transmembrane region" description="Helical" evidence="12">
    <location>
        <begin position="633"/>
        <end position="655"/>
    </location>
</feature>
<dbReference type="RefSeq" id="WP_274187257.1">
    <property type="nucleotide sequence ID" value="NZ_BAABHN010000023.1"/>
</dbReference>
<keyword evidence="10" id="KW-0961">Cell wall biogenesis/degradation</keyword>
<feature type="transmembrane region" description="Helical" evidence="12">
    <location>
        <begin position="413"/>
        <end position="430"/>
    </location>
</feature>
<organism evidence="16 17">
    <name type="scientific">Actinomycetospora chibensis</name>
    <dbReference type="NCBI Taxonomy" id="663606"/>
    <lineage>
        <taxon>Bacteria</taxon>
        <taxon>Bacillati</taxon>
        <taxon>Actinomycetota</taxon>
        <taxon>Actinomycetes</taxon>
        <taxon>Pseudonocardiales</taxon>
        <taxon>Pseudonocardiaceae</taxon>
        <taxon>Actinomycetospora</taxon>
    </lineage>
</organism>
<evidence type="ECO:0000259" key="14">
    <source>
        <dbReference type="Pfam" id="PF14896"/>
    </source>
</evidence>
<feature type="transmembrane region" description="Helical" evidence="12">
    <location>
        <begin position="27"/>
        <end position="49"/>
    </location>
</feature>
<evidence type="ECO:0000256" key="4">
    <source>
        <dbReference type="ARBA" id="ARBA00022475"/>
    </source>
</evidence>
<feature type="region of interest" description="Disordered" evidence="11">
    <location>
        <begin position="1"/>
        <end position="24"/>
    </location>
</feature>
<feature type="compositionally biased region" description="Acidic residues" evidence="11">
    <location>
        <begin position="177"/>
        <end position="197"/>
    </location>
</feature>
<keyword evidence="4" id="KW-1003">Cell membrane</keyword>
<comment type="function">
    <text evidence="1">Arabinosyl transferase responsible for the polymerization of arabinose into the arabinan of arabinogalactan.</text>
</comment>